<feature type="transmembrane region" description="Helical" evidence="6">
    <location>
        <begin position="213"/>
        <end position="238"/>
    </location>
</feature>
<keyword evidence="2" id="KW-0813">Transport</keyword>
<organism evidence="8 9">
    <name type="scientific">Paenibacillus oryzae</name>
    <dbReference type="NCBI Taxonomy" id="1844972"/>
    <lineage>
        <taxon>Bacteria</taxon>
        <taxon>Bacillati</taxon>
        <taxon>Bacillota</taxon>
        <taxon>Bacilli</taxon>
        <taxon>Bacillales</taxon>
        <taxon>Paenibacillaceae</taxon>
        <taxon>Paenibacillus</taxon>
    </lineage>
</organism>
<evidence type="ECO:0000256" key="4">
    <source>
        <dbReference type="ARBA" id="ARBA00022989"/>
    </source>
</evidence>
<dbReference type="STRING" id="1844972.A7K91_20080"/>
<dbReference type="PANTHER" id="PTHR23531">
    <property type="entry name" value="QUINOLENE RESISTANCE PROTEIN NORA"/>
    <property type="match status" value="1"/>
</dbReference>
<dbReference type="GO" id="GO:0022857">
    <property type="term" value="F:transmembrane transporter activity"/>
    <property type="evidence" value="ECO:0007669"/>
    <property type="project" value="InterPro"/>
</dbReference>
<dbReference type="RefSeq" id="WP_068683477.1">
    <property type="nucleotide sequence ID" value="NZ_LYPA01000059.1"/>
</dbReference>
<evidence type="ECO:0000256" key="5">
    <source>
        <dbReference type="ARBA" id="ARBA00023136"/>
    </source>
</evidence>
<feature type="transmembrane region" description="Helical" evidence="6">
    <location>
        <begin position="87"/>
        <end position="105"/>
    </location>
</feature>
<dbReference type="InterPro" id="IPR036259">
    <property type="entry name" value="MFS_trans_sf"/>
</dbReference>
<dbReference type="CDD" id="cd17489">
    <property type="entry name" value="MFS_YfcJ_like"/>
    <property type="match status" value="1"/>
</dbReference>
<keyword evidence="3 6" id="KW-0812">Transmembrane</keyword>
<feature type="transmembrane region" description="Helical" evidence="6">
    <location>
        <begin position="21"/>
        <end position="39"/>
    </location>
</feature>
<dbReference type="Pfam" id="PF07690">
    <property type="entry name" value="MFS_1"/>
    <property type="match status" value="1"/>
</dbReference>
<evidence type="ECO:0000313" key="8">
    <source>
        <dbReference type="EMBL" id="OBR65283.1"/>
    </source>
</evidence>
<protein>
    <recommendedName>
        <fullName evidence="7">Major facilitator superfamily (MFS) profile domain-containing protein</fullName>
    </recommendedName>
</protein>
<feature type="transmembrane region" description="Helical" evidence="6">
    <location>
        <begin position="51"/>
        <end position="75"/>
    </location>
</feature>
<gene>
    <name evidence="8" type="ORF">A7K91_20080</name>
</gene>
<name>A0A1A5YI92_9BACL</name>
<dbReference type="SUPFAM" id="SSF103473">
    <property type="entry name" value="MFS general substrate transporter"/>
    <property type="match status" value="1"/>
</dbReference>
<feature type="transmembrane region" description="Helical" evidence="6">
    <location>
        <begin position="145"/>
        <end position="164"/>
    </location>
</feature>
<feature type="transmembrane region" description="Helical" evidence="6">
    <location>
        <begin position="111"/>
        <end position="133"/>
    </location>
</feature>
<dbReference type="PANTHER" id="PTHR23531:SF1">
    <property type="entry name" value="QUINOLENE RESISTANCE PROTEIN NORA"/>
    <property type="match status" value="1"/>
</dbReference>
<feature type="transmembrane region" description="Helical" evidence="6">
    <location>
        <begin position="377"/>
        <end position="395"/>
    </location>
</feature>
<evidence type="ECO:0000259" key="7">
    <source>
        <dbReference type="PROSITE" id="PS50850"/>
    </source>
</evidence>
<dbReference type="Gene3D" id="1.20.1250.20">
    <property type="entry name" value="MFS general substrate transporter like domains"/>
    <property type="match status" value="2"/>
</dbReference>
<feature type="transmembrane region" description="Helical" evidence="6">
    <location>
        <begin position="170"/>
        <end position="192"/>
    </location>
</feature>
<dbReference type="GO" id="GO:0005886">
    <property type="term" value="C:plasma membrane"/>
    <property type="evidence" value="ECO:0007669"/>
    <property type="project" value="UniProtKB-SubCell"/>
</dbReference>
<evidence type="ECO:0000256" key="1">
    <source>
        <dbReference type="ARBA" id="ARBA00004651"/>
    </source>
</evidence>
<dbReference type="InterPro" id="IPR020846">
    <property type="entry name" value="MFS_dom"/>
</dbReference>
<dbReference type="Proteomes" id="UP000092024">
    <property type="component" value="Unassembled WGS sequence"/>
</dbReference>
<comment type="caution">
    <text evidence="8">The sequence shown here is derived from an EMBL/GenBank/DDBJ whole genome shotgun (WGS) entry which is preliminary data.</text>
</comment>
<dbReference type="PROSITE" id="PS50850">
    <property type="entry name" value="MFS"/>
    <property type="match status" value="1"/>
</dbReference>
<accession>A0A1A5YI92</accession>
<evidence type="ECO:0000313" key="9">
    <source>
        <dbReference type="Proteomes" id="UP000092024"/>
    </source>
</evidence>
<dbReference type="InterPro" id="IPR011701">
    <property type="entry name" value="MFS"/>
</dbReference>
<dbReference type="EMBL" id="LYPA01000059">
    <property type="protein sequence ID" value="OBR65283.1"/>
    <property type="molecule type" value="Genomic_DNA"/>
</dbReference>
<dbReference type="InterPro" id="IPR052714">
    <property type="entry name" value="MFS_Exporter"/>
</dbReference>
<reference evidence="8 9" key="1">
    <citation type="submission" date="2016-05" db="EMBL/GenBank/DDBJ databases">
        <title>Paenibacillus oryzae. sp. nov., isolated from the rice root.</title>
        <authorList>
            <person name="Zhang J."/>
            <person name="Zhang X."/>
        </authorList>
    </citation>
    <scope>NUCLEOTIDE SEQUENCE [LARGE SCALE GENOMIC DNA]</scope>
    <source>
        <strain evidence="8 9">1DrF-4</strain>
    </source>
</reference>
<evidence type="ECO:0000256" key="3">
    <source>
        <dbReference type="ARBA" id="ARBA00022692"/>
    </source>
</evidence>
<dbReference type="AlphaFoldDB" id="A0A1A5YI92"/>
<keyword evidence="9" id="KW-1185">Reference proteome</keyword>
<proteinExistence type="predicted"/>
<comment type="subcellular location">
    <subcellularLocation>
        <location evidence="1">Cell membrane</location>
        <topology evidence="1">Multi-pass membrane protein</topology>
    </subcellularLocation>
</comment>
<dbReference type="OrthoDB" id="9814001at2"/>
<evidence type="ECO:0000256" key="2">
    <source>
        <dbReference type="ARBA" id="ARBA00022448"/>
    </source>
</evidence>
<evidence type="ECO:0000256" key="6">
    <source>
        <dbReference type="SAM" id="Phobius"/>
    </source>
</evidence>
<feature type="transmembrane region" description="Helical" evidence="6">
    <location>
        <begin position="303"/>
        <end position="322"/>
    </location>
</feature>
<feature type="domain" description="Major facilitator superfamily (MFS) profile" evidence="7">
    <location>
        <begin position="21"/>
        <end position="400"/>
    </location>
</feature>
<keyword evidence="4 6" id="KW-1133">Transmembrane helix</keyword>
<feature type="transmembrane region" description="Helical" evidence="6">
    <location>
        <begin position="343"/>
        <end position="365"/>
    </location>
</feature>
<keyword evidence="5 6" id="KW-0472">Membrane</keyword>
<sequence>MNETNTPIDLSEGRQSIWSPMFISIFIINIALNMAQFMMNTLIPNYAEHLGATAVIIGVVSSLFAVTALGIRPIVGPSTGYFRNNRLLAAAVGIIAIAFVCYAFADSITILMMGRLLHGIGMGFLAPLSLALASDALPSNKLASGIGIFSLGQAMATAVGPMLGLELVHYFGYSATFIIGAAIMVAVLLMALRLKTDAPDKTGGFKLSLNNIVAAEVVVPSIIMFFLAGAYSCINSFILIYGKANGVKEIGLFFTAYAVCVLFSRPFSGKMADKYGLGAMLVPGIFVFALSFILISYARTLPMFLLAGAVSAFGYGICQPIIQTMCMKLVNKDRRGIAGNTSYIGVDLGYLLTPTIAGAIVTFVQSRGGSVVEGYSMMYQMMTIPIITAFVIFMLTRKRLLKQEPVIKEVQM</sequence>
<feature type="transmembrane region" description="Helical" evidence="6">
    <location>
        <begin position="275"/>
        <end position="297"/>
    </location>
</feature>